<evidence type="ECO:0000256" key="7">
    <source>
        <dbReference type="ARBA" id="ARBA00023136"/>
    </source>
</evidence>
<keyword evidence="12" id="KW-1185">Reference proteome</keyword>
<dbReference type="GO" id="GO:0005886">
    <property type="term" value="C:plasma membrane"/>
    <property type="evidence" value="ECO:0007669"/>
    <property type="project" value="UniProtKB-SubCell"/>
</dbReference>
<reference evidence="11 12" key="1">
    <citation type="submission" date="2017-10" db="EMBL/GenBank/DDBJ databases">
        <title>Bacillus sp. nov., a halophilic bacterium isolated from a Keqin Lake.</title>
        <authorList>
            <person name="Wang H."/>
        </authorList>
    </citation>
    <scope>NUCLEOTIDE SEQUENCE [LARGE SCALE GENOMIC DNA]</scope>
    <source>
        <strain evidence="11 12">KCTC 13187</strain>
    </source>
</reference>
<evidence type="ECO:0000259" key="10">
    <source>
        <dbReference type="Pfam" id="PF04290"/>
    </source>
</evidence>
<dbReference type="InterPro" id="IPR007387">
    <property type="entry name" value="TRAP_DctQ"/>
</dbReference>
<dbReference type="Pfam" id="PF04290">
    <property type="entry name" value="DctQ"/>
    <property type="match status" value="1"/>
</dbReference>
<evidence type="ECO:0000256" key="8">
    <source>
        <dbReference type="ARBA" id="ARBA00038436"/>
    </source>
</evidence>
<keyword evidence="3" id="KW-1003">Cell membrane</keyword>
<keyword evidence="5 9" id="KW-0812">Transmembrane</keyword>
<proteinExistence type="inferred from homology"/>
<organism evidence="11 12">
    <name type="scientific">Salipaludibacillus neizhouensis</name>
    <dbReference type="NCBI Taxonomy" id="885475"/>
    <lineage>
        <taxon>Bacteria</taxon>
        <taxon>Bacillati</taxon>
        <taxon>Bacillota</taxon>
        <taxon>Bacilli</taxon>
        <taxon>Bacillales</taxon>
        <taxon>Bacillaceae</taxon>
    </lineage>
</organism>
<evidence type="ECO:0000256" key="9">
    <source>
        <dbReference type="SAM" id="Phobius"/>
    </source>
</evidence>
<evidence type="ECO:0000256" key="6">
    <source>
        <dbReference type="ARBA" id="ARBA00022989"/>
    </source>
</evidence>
<dbReference type="Proteomes" id="UP000281498">
    <property type="component" value="Unassembled WGS sequence"/>
</dbReference>
<evidence type="ECO:0000313" key="12">
    <source>
        <dbReference type="Proteomes" id="UP000281498"/>
    </source>
</evidence>
<feature type="transmembrane region" description="Helical" evidence="9">
    <location>
        <begin position="51"/>
        <end position="69"/>
    </location>
</feature>
<evidence type="ECO:0000256" key="4">
    <source>
        <dbReference type="ARBA" id="ARBA00022519"/>
    </source>
</evidence>
<dbReference type="PANTHER" id="PTHR35011:SF11">
    <property type="entry name" value="TRAP TRANSPORTER SMALL PERMEASE PROTEIN"/>
    <property type="match status" value="1"/>
</dbReference>
<evidence type="ECO:0000256" key="1">
    <source>
        <dbReference type="ARBA" id="ARBA00004429"/>
    </source>
</evidence>
<feature type="transmembrane region" description="Helical" evidence="9">
    <location>
        <begin position="12"/>
        <end position="31"/>
    </location>
</feature>
<gene>
    <name evidence="11" type="ORF">CR203_07655</name>
</gene>
<feature type="domain" description="Tripartite ATP-independent periplasmic transporters DctQ component" evidence="10">
    <location>
        <begin position="27"/>
        <end position="153"/>
    </location>
</feature>
<keyword evidence="7 9" id="KW-0472">Membrane</keyword>
<dbReference type="OrthoDB" id="49066at2"/>
<dbReference type="InterPro" id="IPR055348">
    <property type="entry name" value="DctQ"/>
</dbReference>
<keyword evidence="6 9" id="KW-1133">Transmembrane helix</keyword>
<dbReference type="RefSeq" id="WP_110938687.1">
    <property type="nucleotide sequence ID" value="NZ_KZ614147.1"/>
</dbReference>
<dbReference type="PANTHER" id="PTHR35011">
    <property type="entry name" value="2,3-DIKETO-L-GULONATE TRAP TRANSPORTER SMALL PERMEASE PROTEIN YIAM"/>
    <property type="match status" value="1"/>
</dbReference>
<accession>A0A3A9K713</accession>
<dbReference type="GO" id="GO:0022857">
    <property type="term" value="F:transmembrane transporter activity"/>
    <property type="evidence" value="ECO:0007669"/>
    <property type="project" value="TreeGrafter"/>
</dbReference>
<protein>
    <submittedName>
        <fullName evidence="11">C4-dicarboxylate ABC transporter permease</fullName>
    </submittedName>
</protein>
<comment type="similarity">
    <text evidence="8">Belongs to the TRAP transporter small permease family.</text>
</comment>
<comment type="subcellular location">
    <subcellularLocation>
        <location evidence="1">Cell inner membrane</location>
        <topology evidence="1">Multi-pass membrane protein</topology>
    </subcellularLocation>
</comment>
<comment type="caution">
    <text evidence="11">The sequence shown here is derived from an EMBL/GenBank/DDBJ whole genome shotgun (WGS) entry which is preliminary data.</text>
</comment>
<dbReference type="EMBL" id="PDOE01000002">
    <property type="protein sequence ID" value="RKL68347.1"/>
    <property type="molecule type" value="Genomic_DNA"/>
</dbReference>
<evidence type="ECO:0000256" key="5">
    <source>
        <dbReference type="ARBA" id="ARBA00022692"/>
    </source>
</evidence>
<evidence type="ECO:0000256" key="2">
    <source>
        <dbReference type="ARBA" id="ARBA00022448"/>
    </source>
</evidence>
<evidence type="ECO:0000313" key="11">
    <source>
        <dbReference type="EMBL" id="RKL68347.1"/>
    </source>
</evidence>
<feature type="transmembrane region" description="Helical" evidence="9">
    <location>
        <begin position="131"/>
        <end position="149"/>
    </location>
</feature>
<keyword evidence="2" id="KW-0813">Transport</keyword>
<dbReference type="AlphaFoldDB" id="A0A3A9K713"/>
<evidence type="ECO:0000256" key="3">
    <source>
        <dbReference type="ARBA" id="ARBA00022475"/>
    </source>
</evidence>
<dbReference type="GO" id="GO:0015740">
    <property type="term" value="P:C4-dicarboxylate transport"/>
    <property type="evidence" value="ECO:0007669"/>
    <property type="project" value="TreeGrafter"/>
</dbReference>
<name>A0A3A9K713_9BACI</name>
<sequence>MYKIIKKLALGLDRLLEVFALTTLSVMVIIVTVQVFTRTIGNFVYFWSEEVTLLLLVWTAFLGIAIGFREKLHLSMDSVTRRIPQSMQKIVSKVITITVFIFGLYLVIYGWQYTELMHANTLAATGLPRSIQYVIVPITGVLVCIYSFLQIVGIDTRRHPESDDEEEVS</sequence>
<feature type="transmembrane region" description="Helical" evidence="9">
    <location>
        <begin position="90"/>
        <end position="111"/>
    </location>
</feature>
<keyword evidence="4" id="KW-0997">Cell inner membrane</keyword>